<organism evidence="1 2">
    <name type="scientific">Camellia lanceoleosa</name>
    <dbReference type="NCBI Taxonomy" id="1840588"/>
    <lineage>
        <taxon>Eukaryota</taxon>
        <taxon>Viridiplantae</taxon>
        <taxon>Streptophyta</taxon>
        <taxon>Embryophyta</taxon>
        <taxon>Tracheophyta</taxon>
        <taxon>Spermatophyta</taxon>
        <taxon>Magnoliopsida</taxon>
        <taxon>eudicotyledons</taxon>
        <taxon>Gunneridae</taxon>
        <taxon>Pentapetalae</taxon>
        <taxon>asterids</taxon>
        <taxon>Ericales</taxon>
        <taxon>Theaceae</taxon>
        <taxon>Camellia</taxon>
    </lineage>
</organism>
<comment type="caution">
    <text evidence="1">The sequence shown here is derived from an EMBL/GenBank/DDBJ whole genome shotgun (WGS) entry which is preliminary data.</text>
</comment>
<protein>
    <submittedName>
        <fullName evidence="1">WAT1-related protein</fullName>
    </submittedName>
</protein>
<proteinExistence type="predicted"/>
<sequence>MVMLLRHQLPPLYHPVDNVMTASHGVYLPSHSLGPPPSPPSKLLIAKLFKEFPYKYWATMLTCIIGSMQSTVIGLWMDKVKASWSLGWNIRLITIIYSLIRNVVDRIRSVLVLVGKEQESKIMVLPKAILDETSLVVVVLINL</sequence>
<evidence type="ECO:0000313" key="1">
    <source>
        <dbReference type="EMBL" id="KAI8030459.1"/>
    </source>
</evidence>
<dbReference type="EMBL" id="CM045758">
    <property type="protein sequence ID" value="KAI8030459.1"/>
    <property type="molecule type" value="Genomic_DNA"/>
</dbReference>
<gene>
    <name evidence="1" type="ORF">LOK49_LG01G01832</name>
</gene>
<accession>A0ACC0J0Y3</accession>
<evidence type="ECO:0000313" key="2">
    <source>
        <dbReference type="Proteomes" id="UP001060215"/>
    </source>
</evidence>
<dbReference type="Proteomes" id="UP001060215">
    <property type="component" value="Chromosome 1"/>
</dbReference>
<name>A0ACC0J0Y3_9ERIC</name>
<reference evidence="1 2" key="1">
    <citation type="journal article" date="2022" name="Plant J.">
        <title>Chromosome-level genome of Camellia lanceoleosa provides a valuable resource for understanding genome evolution and self-incompatibility.</title>
        <authorList>
            <person name="Gong W."/>
            <person name="Xiao S."/>
            <person name="Wang L."/>
            <person name="Liao Z."/>
            <person name="Chang Y."/>
            <person name="Mo W."/>
            <person name="Hu G."/>
            <person name="Li W."/>
            <person name="Zhao G."/>
            <person name="Zhu H."/>
            <person name="Hu X."/>
            <person name="Ji K."/>
            <person name="Xiang X."/>
            <person name="Song Q."/>
            <person name="Yuan D."/>
            <person name="Jin S."/>
            <person name="Zhang L."/>
        </authorList>
    </citation>
    <scope>NUCLEOTIDE SEQUENCE [LARGE SCALE GENOMIC DNA]</scope>
    <source>
        <strain evidence="1">SQ_2022a</strain>
    </source>
</reference>
<keyword evidence="2" id="KW-1185">Reference proteome</keyword>